<dbReference type="AlphaFoldDB" id="M4VK58"/>
<name>M4VK58_9BACT</name>
<evidence type="ECO:0000256" key="1">
    <source>
        <dbReference type="SAM" id="MobiDB-lite"/>
    </source>
</evidence>
<dbReference type="OrthoDB" id="2086138at2"/>
<gene>
    <name evidence="3" type="ORF">A11S_2086</name>
</gene>
<dbReference type="InterPro" id="IPR043736">
    <property type="entry name" value="DUF5681"/>
</dbReference>
<accession>M4VK58</accession>
<evidence type="ECO:0000313" key="3">
    <source>
        <dbReference type="EMBL" id="AGH98885.1"/>
    </source>
</evidence>
<protein>
    <recommendedName>
        <fullName evidence="2">DUF5681 domain-containing protein</fullName>
    </recommendedName>
</protein>
<sequence>MKHSENLTPWQAGQSGNPAGKPKGSLNRSTILKRYLALSLRDNPSDIPFELEGKITVEEAIALALIKKALSGDISAIKEIQDTVHGKLTESSEIKHTYTQMGSVMIGMQGRELSALTFNVGSEANSM</sequence>
<evidence type="ECO:0000313" key="4">
    <source>
        <dbReference type="Proteomes" id="UP000011932"/>
    </source>
</evidence>
<feature type="compositionally biased region" description="Polar residues" evidence="1">
    <location>
        <begin position="1"/>
        <end position="17"/>
    </location>
</feature>
<feature type="domain" description="DUF5681" evidence="2">
    <location>
        <begin position="8"/>
        <end position="86"/>
    </location>
</feature>
<feature type="region of interest" description="Disordered" evidence="1">
    <location>
        <begin position="1"/>
        <end position="26"/>
    </location>
</feature>
<evidence type="ECO:0000259" key="2">
    <source>
        <dbReference type="Pfam" id="PF18932"/>
    </source>
</evidence>
<dbReference type="Pfam" id="PF18932">
    <property type="entry name" value="DUF5681"/>
    <property type="match status" value="1"/>
</dbReference>
<dbReference type="Proteomes" id="UP000011932">
    <property type="component" value="Chromosome"/>
</dbReference>
<dbReference type="HOGENOM" id="CLU_1967997_0_0_5"/>
<proteinExistence type="predicted"/>
<dbReference type="RefSeq" id="WP_015468399.1">
    <property type="nucleotide sequence ID" value="NC_020812.1"/>
</dbReference>
<reference evidence="3 4" key="1">
    <citation type="journal article" date="2013" name="ISME J.">
        <title>By their genes ye shall know them: genomic signatures of predatory bacteria.</title>
        <authorList>
            <person name="Pasternak Z."/>
            <person name="Pietrokovski S."/>
            <person name="Rotem O."/>
            <person name="Gophna U."/>
            <person name="Lurie-Weinberger M.N."/>
            <person name="Jurkevitch E."/>
        </authorList>
    </citation>
    <scope>NUCLEOTIDE SEQUENCE [LARGE SCALE GENOMIC DNA]</scope>
    <source>
        <strain evidence="3">EPB</strain>
    </source>
</reference>
<dbReference type="KEGG" id="man:A11S_2086"/>
<dbReference type="EMBL" id="CP003538">
    <property type="protein sequence ID" value="AGH98885.1"/>
    <property type="molecule type" value="Genomic_DNA"/>
</dbReference>
<organism evidence="3 4">
    <name type="scientific">Micavibrio aeruginosavorus EPB</name>
    <dbReference type="NCBI Taxonomy" id="349215"/>
    <lineage>
        <taxon>Bacteria</taxon>
        <taxon>Pseudomonadati</taxon>
        <taxon>Bdellovibrionota</taxon>
        <taxon>Bdellovibrionia</taxon>
        <taxon>Bdellovibrionales</taxon>
        <taxon>Pseudobdellovibrionaceae</taxon>
        <taxon>Micavibrio</taxon>
    </lineage>
</organism>
<dbReference type="PATRIC" id="fig|349215.9.peg.2029"/>